<dbReference type="PANTHER" id="PTHR46211:SF1">
    <property type="entry name" value="GLYCEROPHOSPHODIESTER PHOSPHODIESTERASE, CYTOPLASMIC"/>
    <property type="match status" value="1"/>
</dbReference>
<dbReference type="InterPro" id="IPR030395">
    <property type="entry name" value="GP_PDE_dom"/>
</dbReference>
<sequence length="245" mass="27927">MSVENKDNHRKEIYAHRGSSGKYFENTMKAFYGAVEDQADGIELDVQLSKDGVFFVIHDSELSRLSGVRKNISEMDAAEIQQIRIGKRFFRGVKGHSIPTLSSVISFAEMESIGLNIELKETISANPESLASLLDQVSVLEKVYVSSFDYELIKKVKELNPAMEAGLLLKKSMLTDHKLLDYPAADAFHFHKRMMKEPYLSQWKDTDKTIRVYGVEGDEPFVKNPPEFIHGWITDYPAKFISKRQ</sequence>
<name>A0ABZ0L088_9BACL</name>
<dbReference type="InterPro" id="IPR017946">
    <property type="entry name" value="PLC-like_Pdiesterase_TIM-brl"/>
</dbReference>
<dbReference type="RefSeq" id="WP_323693191.1">
    <property type="nucleotide sequence ID" value="NZ_CP116341.1"/>
</dbReference>
<evidence type="ECO:0000313" key="3">
    <source>
        <dbReference type="Proteomes" id="UP001303532"/>
    </source>
</evidence>
<evidence type="ECO:0000259" key="1">
    <source>
        <dbReference type="PROSITE" id="PS51704"/>
    </source>
</evidence>
<dbReference type="SUPFAM" id="SSF51695">
    <property type="entry name" value="PLC-like phosphodiesterases"/>
    <property type="match status" value="1"/>
</dbReference>
<protein>
    <submittedName>
        <fullName evidence="2">Glycerophosphodiester phosphodiesterase family protein</fullName>
    </submittedName>
</protein>
<dbReference type="EMBL" id="CP116341">
    <property type="protein sequence ID" value="WOV85592.1"/>
    <property type="molecule type" value="Genomic_DNA"/>
</dbReference>
<keyword evidence="3" id="KW-1185">Reference proteome</keyword>
<accession>A0ABZ0L088</accession>
<proteinExistence type="predicted"/>
<dbReference type="PANTHER" id="PTHR46211">
    <property type="entry name" value="GLYCEROPHOSPHORYL DIESTER PHOSPHODIESTERASE"/>
    <property type="match status" value="1"/>
</dbReference>
<dbReference type="Proteomes" id="UP001303532">
    <property type="component" value="Chromosome"/>
</dbReference>
<dbReference type="Pfam" id="PF03009">
    <property type="entry name" value="GDPD"/>
    <property type="match status" value="1"/>
</dbReference>
<feature type="domain" description="GP-PDE" evidence="1">
    <location>
        <begin position="11"/>
        <end position="245"/>
    </location>
</feature>
<reference evidence="2 3" key="1">
    <citation type="submission" date="2023-01" db="EMBL/GenBank/DDBJ databases">
        <title>Sporosarcina sp. nov., isolated from Korean tranditional fermented seafood 'Jeotgal'.</title>
        <authorList>
            <person name="Yang A.-I."/>
        </authorList>
    </citation>
    <scope>NUCLEOTIDE SEQUENCE [LARGE SCALE GENOMIC DNA]</scope>
    <source>
        <strain evidence="2 3">B2O-1</strain>
    </source>
</reference>
<organism evidence="2 3">
    <name type="scientific">Sporosarcina jeotgali</name>
    <dbReference type="NCBI Taxonomy" id="3020056"/>
    <lineage>
        <taxon>Bacteria</taxon>
        <taxon>Bacillati</taxon>
        <taxon>Bacillota</taxon>
        <taxon>Bacilli</taxon>
        <taxon>Bacillales</taxon>
        <taxon>Caryophanaceae</taxon>
        <taxon>Sporosarcina</taxon>
    </lineage>
</organism>
<gene>
    <name evidence="2" type="ORF">PGH26_06560</name>
</gene>
<dbReference type="Gene3D" id="3.20.20.190">
    <property type="entry name" value="Phosphatidylinositol (PI) phosphodiesterase"/>
    <property type="match status" value="1"/>
</dbReference>
<dbReference type="PROSITE" id="PS51704">
    <property type="entry name" value="GP_PDE"/>
    <property type="match status" value="1"/>
</dbReference>
<evidence type="ECO:0000313" key="2">
    <source>
        <dbReference type="EMBL" id="WOV85592.1"/>
    </source>
</evidence>